<sequence>MRNSIQFPFFSSQISPSNQVVQDLSALLFGSNQGKKQKKNVIFKPIAVIVAYSVSTDSLIAGSNPLAILVTRES</sequence>
<keyword evidence="2" id="KW-1185">Reference proteome</keyword>
<reference evidence="1 2" key="1">
    <citation type="submission" date="2019-09" db="EMBL/GenBank/DDBJ databases">
        <title>A chromosome-level genome assembly of the Chinese tupelo Nyssa sinensis.</title>
        <authorList>
            <person name="Yang X."/>
            <person name="Kang M."/>
            <person name="Yang Y."/>
            <person name="Xiong H."/>
            <person name="Wang M."/>
            <person name="Zhang Z."/>
            <person name="Wang Z."/>
            <person name="Wu H."/>
            <person name="Ma T."/>
            <person name="Liu J."/>
            <person name="Xi Z."/>
        </authorList>
    </citation>
    <scope>NUCLEOTIDE SEQUENCE [LARGE SCALE GENOMIC DNA]</scope>
    <source>
        <strain evidence="1">J267</strain>
        <tissue evidence="1">Leaf</tissue>
    </source>
</reference>
<evidence type="ECO:0000313" key="1">
    <source>
        <dbReference type="EMBL" id="KAA8535836.1"/>
    </source>
</evidence>
<dbReference type="Proteomes" id="UP000325577">
    <property type="component" value="Linkage Group LG17"/>
</dbReference>
<organism evidence="1 2">
    <name type="scientific">Nyssa sinensis</name>
    <dbReference type="NCBI Taxonomy" id="561372"/>
    <lineage>
        <taxon>Eukaryota</taxon>
        <taxon>Viridiplantae</taxon>
        <taxon>Streptophyta</taxon>
        <taxon>Embryophyta</taxon>
        <taxon>Tracheophyta</taxon>
        <taxon>Spermatophyta</taxon>
        <taxon>Magnoliopsida</taxon>
        <taxon>eudicotyledons</taxon>
        <taxon>Gunneridae</taxon>
        <taxon>Pentapetalae</taxon>
        <taxon>asterids</taxon>
        <taxon>Cornales</taxon>
        <taxon>Nyssaceae</taxon>
        <taxon>Nyssa</taxon>
    </lineage>
</organism>
<proteinExistence type="predicted"/>
<dbReference type="AlphaFoldDB" id="A0A5J5B0X7"/>
<dbReference type="EMBL" id="CM018040">
    <property type="protein sequence ID" value="KAA8535836.1"/>
    <property type="molecule type" value="Genomic_DNA"/>
</dbReference>
<evidence type="ECO:0000313" key="2">
    <source>
        <dbReference type="Proteomes" id="UP000325577"/>
    </source>
</evidence>
<gene>
    <name evidence="1" type="ORF">F0562_030844</name>
</gene>
<accession>A0A5J5B0X7</accession>
<name>A0A5J5B0X7_9ASTE</name>
<protein>
    <submittedName>
        <fullName evidence="1">Uncharacterized protein</fullName>
    </submittedName>
</protein>